<dbReference type="InterPro" id="IPR001807">
    <property type="entry name" value="ClC"/>
</dbReference>
<dbReference type="InterPro" id="IPR006037">
    <property type="entry name" value="RCK_C"/>
</dbReference>
<reference evidence="11" key="1">
    <citation type="journal article" date="2019" name="Int. J. Syst. Evol. Microbiol.">
        <title>The Global Catalogue of Microorganisms (GCM) 10K type strain sequencing project: providing services to taxonomists for standard genome sequencing and annotation.</title>
        <authorList>
            <consortium name="The Broad Institute Genomics Platform"/>
            <consortium name="The Broad Institute Genome Sequencing Center for Infectious Disease"/>
            <person name="Wu L."/>
            <person name="Ma J."/>
        </authorList>
    </citation>
    <scope>NUCLEOTIDE SEQUENCE [LARGE SCALE GENOMIC DNA]</scope>
    <source>
        <strain evidence="11">CCM 8904</strain>
    </source>
</reference>
<proteinExistence type="predicted"/>
<keyword evidence="5" id="KW-0406">Ion transport</keyword>
<dbReference type="SUPFAM" id="SSF116726">
    <property type="entry name" value="TrkA C-terminal domain-like"/>
    <property type="match status" value="1"/>
</dbReference>
<gene>
    <name evidence="10" type="ORF">ACFQGP_05470</name>
</gene>
<feature type="transmembrane region" description="Helical" evidence="8">
    <location>
        <begin position="12"/>
        <end position="35"/>
    </location>
</feature>
<evidence type="ECO:0000313" key="10">
    <source>
        <dbReference type="EMBL" id="MFC6170031.1"/>
    </source>
</evidence>
<dbReference type="Pfam" id="PF02080">
    <property type="entry name" value="TrkA_C"/>
    <property type="match status" value="1"/>
</dbReference>
<evidence type="ECO:0000256" key="8">
    <source>
        <dbReference type="SAM" id="Phobius"/>
    </source>
</evidence>
<dbReference type="EMBL" id="JBHSSL010000028">
    <property type="protein sequence ID" value="MFC6170031.1"/>
    <property type="molecule type" value="Genomic_DNA"/>
</dbReference>
<feature type="transmembrane region" description="Helical" evidence="8">
    <location>
        <begin position="263"/>
        <end position="280"/>
    </location>
</feature>
<dbReference type="InterPro" id="IPR036721">
    <property type="entry name" value="RCK_C_sf"/>
</dbReference>
<evidence type="ECO:0000313" key="11">
    <source>
        <dbReference type="Proteomes" id="UP001596289"/>
    </source>
</evidence>
<evidence type="ECO:0000256" key="3">
    <source>
        <dbReference type="ARBA" id="ARBA00022692"/>
    </source>
</evidence>
<sequence length="517" mass="57020">MQRLKQLDNTRLKFILKGLLVGLLSGVVVSVFRLLIELSLQRSIQLFQWVHWHPLWLLVLPLVSIILALVIGWLVKGEPNIMGSGIPQVEGQLDGDLTIPWWPVLWRKFVAGVLGIGPGLFLGREGPSIQLGAAVGQGVATRLGHSDSEKRIMLASGAAAGLSAAFNAPIAGTLFVLEEIYHNFSPLVWMTSLASAIAADFVSLNFFGLTPVLHMHYAHSFPLALYWQLIILGIILGICGYIYQRVLLALPKWYGYLKLIPRYFQSVVPLLLVIPIGYFWPHTLGGGNLVILGLAIKLPAFWPLLALFLLRFIFSMISYGSGLPGGIFLPILTLGALIGALVGTLFAQWHWLPSIYIMNFVIFAMAGYFAGIGKAPFTAILLITEMVGDLRHLMPLALVSLVAYLVVDLLGGAPIYESLLSRLNFGATVARMSGKNDRIEMPVFAGSPLEDRQVRDVKWPQESLLIAVRRQNRDLIPHGDTLLRAGDTLIVLTAHERRGAVRRKLMQIATKRKNLQT</sequence>
<evidence type="ECO:0000256" key="2">
    <source>
        <dbReference type="ARBA" id="ARBA00022448"/>
    </source>
</evidence>
<accession>A0ABW1RD42</accession>
<dbReference type="Pfam" id="PF00654">
    <property type="entry name" value="Voltage_CLC"/>
    <property type="match status" value="1"/>
</dbReference>
<comment type="subcellular location">
    <subcellularLocation>
        <location evidence="1">Membrane</location>
        <topology evidence="1">Multi-pass membrane protein</topology>
    </subcellularLocation>
</comment>
<feature type="transmembrane region" description="Helical" evidence="8">
    <location>
        <begin position="152"/>
        <end position="177"/>
    </location>
</feature>
<evidence type="ECO:0000259" key="9">
    <source>
        <dbReference type="PROSITE" id="PS51202"/>
    </source>
</evidence>
<feature type="transmembrane region" description="Helical" evidence="8">
    <location>
        <begin position="55"/>
        <end position="75"/>
    </location>
</feature>
<keyword evidence="7" id="KW-0868">Chloride</keyword>
<keyword evidence="4 8" id="KW-1133">Transmembrane helix</keyword>
<dbReference type="PRINTS" id="PR00762">
    <property type="entry name" value="CLCHANNEL"/>
</dbReference>
<evidence type="ECO:0000256" key="5">
    <source>
        <dbReference type="ARBA" id="ARBA00023065"/>
    </source>
</evidence>
<name>A0ABW1RD42_9LACO</name>
<dbReference type="CDD" id="cd01031">
    <property type="entry name" value="EriC"/>
    <property type="match status" value="1"/>
</dbReference>
<dbReference type="InterPro" id="IPR014743">
    <property type="entry name" value="Cl-channel_core"/>
</dbReference>
<organism evidence="10 11">
    <name type="scientific">Loigolactobacillus jiayinensis</name>
    <dbReference type="NCBI Taxonomy" id="2486016"/>
    <lineage>
        <taxon>Bacteria</taxon>
        <taxon>Bacillati</taxon>
        <taxon>Bacillota</taxon>
        <taxon>Bacilli</taxon>
        <taxon>Lactobacillales</taxon>
        <taxon>Lactobacillaceae</taxon>
        <taxon>Loigolactobacillus</taxon>
    </lineage>
</organism>
<dbReference type="PROSITE" id="PS51202">
    <property type="entry name" value="RCK_C"/>
    <property type="match status" value="1"/>
</dbReference>
<keyword evidence="11" id="KW-1185">Reference proteome</keyword>
<evidence type="ECO:0000256" key="6">
    <source>
        <dbReference type="ARBA" id="ARBA00023136"/>
    </source>
</evidence>
<dbReference type="Gene3D" id="3.30.70.1450">
    <property type="entry name" value="Regulator of K+ conductance, C-terminal domain"/>
    <property type="match status" value="1"/>
</dbReference>
<feature type="transmembrane region" description="Helical" evidence="8">
    <location>
        <begin position="189"/>
        <end position="213"/>
    </location>
</feature>
<keyword evidence="6 8" id="KW-0472">Membrane</keyword>
<feature type="transmembrane region" description="Helical" evidence="8">
    <location>
        <begin position="225"/>
        <end position="243"/>
    </location>
</feature>
<feature type="transmembrane region" description="Helical" evidence="8">
    <location>
        <begin position="393"/>
        <end position="416"/>
    </location>
</feature>
<keyword evidence="2" id="KW-0813">Transport</keyword>
<keyword evidence="3 8" id="KW-0812">Transmembrane</keyword>
<feature type="domain" description="RCK C-terminal" evidence="9">
    <location>
        <begin position="424"/>
        <end position="507"/>
    </location>
</feature>
<evidence type="ECO:0000256" key="7">
    <source>
        <dbReference type="ARBA" id="ARBA00023214"/>
    </source>
</evidence>
<dbReference type="PANTHER" id="PTHR45711">
    <property type="entry name" value="CHLORIDE CHANNEL PROTEIN"/>
    <property type="match status" value="1"/>
</dbReference>
<comment type="caution">
    <text evidence="10">The sequence shown here is derived from an EMBL/GenBank/DDBJ whole genome shotgun (WGS) entry which is preliminary data.</text>
</comment>
<dbReference type="Proteomes" id="UP001596289">
    <property type="component" value="Unassembled WGS sequence"/>
</dbReference>
<feature type="transmembrane region" description="Helical" evidence="8">
    <location>
        <begin position="354"/>
        <end position="373"/>
    </location>
</feature>
<feature type="transmembrane region" description="Helical" evidence="8">
    <location>
        <begin position="327"/>
        <end position="347"/>
    </location>
</feature>
<dbReference type="PANTHER" id="PTHR45711:SF6">
    <property type="entry name" value="CHLORIDE CHANNEL PROTEIN"/>
    <property type="match status" value="1"/>
</dbReference>
<protein>
    <submittedName>
        <fullName evidence="10">ClC family H(+)/Cl(-) exchange transporter</fullName>
    </submittedName>
</protein>
<evidence type="ECO:0000256" key="4">
    <source>
        <dbReference type="ARBA" id="ARBA00022989"/>
    </source>
</evidence>
<evidence type="ECO:0000256" key="1">
    <source>
        <dbReference type="ARBA" id="ARBA00004141"/>
    </source>
</evidence>
<dbReference type="RefSeq" id="WP_125552033.1">
    <property type="nucleotide sequence ID" value="NZ_JBHSSL010000028.1"/>
</dbReference>
<dbReference type="SUPFAM" id="SSF81340">
    <property type="entry name" value="Clc chloride channel"/>
    <property type="match status" value="1"/>
</dbReference>
<dbReference type="Gene3D" id="1.10.3080.10">
    <property type="entry name" value="Clc chloride channel"/>
    <property type="match status" value="1"/>
</dbReference>